<reference evidence="2 3" key="1">
    <citation type="journal article" date="2018" name="Sci. Rep.">
        <title>Genomic signatures of local adaptation to the degree of environmental predictability in rotifers.</title>
        <authorList>
            <person name="Franch-Gras L."/>
            <person name="Hahn C."/>
            <person name="Garcia-Roger E.M."/>
            <person name="Carmona M.J."/>
            <person name="Serra M."/>
            <person name="Gomez A."/>
        </authorList>
    </citation>
    <scope>NUCLEOTIDE SEQUENCE [LARGE SCALE GENOMIC DNA]</scope>
    <source>
        <strain evidence="2">HYR1</strain>
    </source>
</reference>
<dbReference type="AlphaFoldDB" id="A0A3M7Q0E5"/>
<evidence type="ECO:0000313" key="2">
    <source>
        <dbReference type="EMBL" id="RNA04753.1"/>
    </source>
</evidence>
<keyword evidence="1" id="KW-0472">Membrane</keyword>
<comment type="caution">
    <text evidence="2">The sequence shown here is derived from an EMBL/GenBank/DDBJ whole genome shotgun (WGS) entry which is preliminary data.</text>
</comment>
<keyword evidence="1" id="KW-1133">Transmembrane helix</keyword>
<feature type="transmembrane region" description="Helical" evidence="1">
    <location>
        <begin position="44"/>
        <end position="69"/>
    </location>
</feature>
<evidence type="ECO:0000256" key="1">
    <source>
        <dbReference type="SAM" id="Phobius"/>
    </source>
</evidence>
<evidence type="ECO:0000313" key="3">
    <source>
        <dbReference type="Proteomes" id="UP000276133"/>
    </source>
</evidence>
<accession>A0A3M7Q0E5</accession>
<gene>
    <name evidence="2" type="ORF">BpHYR1_026952</name>
</gene>
<keyword evidence="1" id="KW-0812">Transmembrane</keyword>
<dbReference type="EMBL" id="REGN01007982">
    <property type="protein sequence ID" value="RNA04753.1"/>
    <property type="molecule type" value="Genomic_DNA"/>
</dbReference>
<protein>
    <submittedName>
        <fullName evidence="2">Tricalbin</fullName>
    </submittedName>
</protein>
<keyword evidence="3" id="KW-1185">Reference proteome</keyword>
<sequence>MSTICIGNRKVTKKLFSYSLKLKDMKKFDIFSIRIYLLQKMSNMGCYTILEFFIKIFFIPKIFMFILGWETGSICEPVCLTGSYLEPVCLTGSYLEPVCLTGSYLEPVYGTGSYLEPVYGTGSYLEPVYGTGSYLEPVYETGSFFKPVLKVQFICKK</sequence>
<proteinExistence type="predicted"/>
<name>A0A3M7Q0E5_BRAPC</name>
<dbReference type="Proteomes" id="UP000276133">
    <property type="component" value="Unassembled WGS sequence"/>
</dbReference>
<organism evidence="2 3">
    <name type="scientific">Brachionus plicatilis</name>
    <name type="common">Marine rotifer</name>
    <name type="synonym">Brachionus muelleri</name>
    <dbReference type="NCBI Taxonomy" id="10195"/>
    <lineage>
        <taxon>Eukaryota</taxon>
        <taxon>Metazoa</taxon>
        <taxon>Spiralia</taxon>
        <taxon>Gnathifera</taxon>
        <taxon>Rotifera</taxon>
        <taxon>Eurotatoria</taxon>
        <taxon>Monogononta</taxon>
        <taxon>Pseudotrocha</taxon>
        <taxon>Ploima</taxon>
        <taxon>Brachionidae</taxon>
        <taxon>Brachionus</taxon>
    </lineage>
</organism>
<dbReference type="OrthoDB" id="10044771at2759"/>